<accession>A0A923KIN9</accession>
<feature type="transmembrane region" description="Helical" evidence="5">
    <location>
        <begin position="103"/>
        <end position="128"/>
    </location>
</feature>
<keyword evidence="8" id="KW-1185">Reference proteome</keyword>
<feature type="transmembrane region" description="Helical" evidence="5">
    <location>
        <begin position="60"/>
        <end position="82"/>
    </location>
</feature>
<dbReference type="InterPro" id="IPR007829">
    <property type="entry name" value="TM2"/>
</dbReference>
<protein>
    <submittedName>
        <fullName evidence="7">TM2 domain-containing protein</fullName>
    </submittedName>
</protein>
<keyword evidence="3 5" id="KW-1133">Transmembrane helix</keyword>
<reference evidence="7" key="1">
    <citation type="submission" date="2020-08" db="EMBL/GenBank/DDBJ databases">
        <title>Novel species isolated from subtropical streams in China.</title>
        <authorList>
            <person name="Lu H."/>
        </authorList>
    </citation>
    <scope>NUCLEOTIDE SEQUENCE</scope>
    <source>
        <strain evidence="7">KACC 12607</strain>
    </source>
</reference>
<name>A0A923KIN9_9BURK</name>
<evidence type="ECO:0000313" key="8">
    <source>
        <dbReference type="Proteomes" id="UP000634011"/>
    </source>
</evidence>
<organism evidence="7 8">
    <name type="scientific">Undibacterium jejuense</name>
    <dbReference type="NCBI Taxonomy" id="1344949"/>
    <lineage>
        <taxon>Bacteria</taxon>
        <taxon>Pseudomonadati</taxon>
        <taxon>Pseudomonadota</taxon>
        <taxon>Betaproteobacteria</taxon>
        <taxon>Burkholderiales</taxon>
        <taxon>Oxalobacteraceae</taxon>
        <taxon>Undibacterium</taxon>
    </lineage>
</organism>
<keyword evidence="2 5" id="KW-0812">Transmembrane</keyword>
<dbReference type="Pfam" id="PF05154">
    <property type="entry name" value="TM2"/>
    <property type="match status" value="1"/>
</dbReference>
<evidence type="ECO:0000256" key="4">
    <source>
        <dbReference type="ARBA" id="ARBA00023136"/>
    </source>
</evidence>
<feature type="transmembrane region" description="Helical" evidence="5">
    <location>
        <begin position="35"/>
        <end position="54"/>
    </location>
</feature>
<dbReference type="Proteomes" id="UP000634011">
    <property type="component" value="Unassembled WGS sequence"/>
</dbReference>
<evidence type="ECO:0000313" key="7">
    <source>
        <dbReference type="EMBL" id="MBC3862947.1"/>
    </source>
</evidence>
<dbReference type="RefSeq" id="WP_186912983.1">
    <property type="nucleotide sequence ID" value="NZ_JACOFV010000011.1"/>
</dbReference>
<evidence type="ECO:0000256" key="1">
    <source>
        <dbReference type="ARBA" id="ARBA00004141"/>
    </source>
</evidence>
<evidence type="ECO:0000259" key="6">
    <source>
        <dbReference type="Pfam" id="PF05154"/>
    </source>
</evidence>
<dbReference type="GO" id="GO:0016020">
    <property type="term" value="C:membrane"/>
    <property type="evidence" value="ECO:0007669"/>
    <property type="project" value="UniProtKB-SubCell"/>
</dbReference>
<dbReference type="EMBL" id="JACOFV010000011">
    <property type="protein sequence ID" value="MBC3862947.1"/>
    <property type="molecule type" value="Genomic_DNA"/>
</dbReference>
<feature type="domain" description="TM2" evidence="6">
    <location>
        <begin position="5"/>
        <end position="49"/>
    </location>
</feature>
<gene>
    <name evidence="7" type="ORF">H8K32_12620</name>
</gene>
<comment type="caution">
    <text evidence="7">The sequence shown here is derived from an EMBL/GenBank/DDBJ whole genome shotgun (WGS) entry which is preliminary data.</text>
</comment>
<keyword evidence="4 5" id="KW-0472">Membrane</keyword>
<evidence type="ECO:0000256" key="3">
    <source>
        <dbReference type="ARBA" id="ARBA00022989"/>
    </source>
</evidence>
<evidence type="ECO:0000256" key="5">
    <source>
        <dbReference type="SAM" id="Phobius"/>
    </source>
</evidence>
<evidence type="ECO:0000256" key="2">
    <source>
        <dbReference type="ARBA" id="ARBA00022692"/>
    </source>
</evidence>
<dbReference type="AlphaFoldDB" id="A0A923KIN9"/>
<proteinExistence type="predicted"/>
<sequence length="138" mass="15122">MTSPHKNKTITTLLAVLTGSIGGHRFYMYGKSDKWGWLHFLSLPISFIASHLFIGQPGLVIYSALVLSFLVSLLEVLIIGLTPDEKWDARHNKLSEHPSESSWPLALILVFTVGFGAIALIGTIARAFDLFYTGGAYG</sequence>
<comment type="subcellular location">
    <subcellularLocation>
        <location evidence="1">Membrane</location>
        <topology evidence="1">Multi-pass membrane protein</topology>
    </subcellularLocation>
</comment>